<protein>
    <submittedName>
        <fullName evidence="1">Uncharacterized protein</fullName>
    </submittedName>
</protein>
<dbReference type="InterPro" id="IPR018487">
    <property type="entry name" value="Hemopexin-like_repeat"/>
</dbReference>
<dbReference type="EMBL" id="JAYMYR010000006">
    <property type="protein sequence ID" value="KAK7356661.1"/>
    <property type="molecule type" value="Genomic_DNA"/>
</dbReference>
<dbReference type="Proteomes" id="UP001374584">
    <property type="component" value="Unassembled WGS sequence"/>
</dbReference>
<dbReference type="AlphaFoldDB" id="A0AAN9R2Q7"/>
<evidence type="ECO:0000313" key="2">
    <source>
        <dbReference type="Proteomes" id="UP001374584"/>
    </source>
</evidence>
<reference evidence="1 2" key="1">
    <citation type="submission" date="2024-01" db="EMBL/GenBank/DDBJ databases">
        <title>The genomes of 5 underutilized Papilionoideae crops provide insights into root nodulation and disease resistanc.</title>
        <authorList>
            <person name="Jiang F."/>
        </authorList>
    </citation>
    <scope>NUCLEOTIDE SEQUENCE [LARGE SCALE GENOMIC DNA]</scope>
    <source>
        <strain evidence="1">JINMINGXINNONG_FW02</strain>
        <tissue evidence="1">Leaves</tissue>
    </source>
</reference>
<proteinExistence type="predicted"/>
<dbReference type="SUPFAM" id="SSF50923">
    <property type="entry name" value="Hemopexin-like domain"/>
    <property type="match status" value="1"/>
</dbReference>
<keyword evidence="2" id="KW-1185">Reference proteome</keyword>
<dbReference type="InterPro" id="IPR036375">
    <property type="entry name" value="Hemopexin-like_dom_sf"/>
</dbReference>
<dbReference type="SMART" id="SM00120">
    <property type="entry name" value="HX"/>
    <property type="match status" value="3"/>
</dbReference>
<evidence type="ECO:0000313" key="1">
    <source>
        <dbReference type="EMBL" id="KAK7356661.1"/>
    </source>
</evidence>
<name>A0AAN9R2Q7_PHACN</name>
<gene>
    <name evidence="1" type="ORF">VNO80_15936</name>
</gene>
<accession>A0AAN9R2Q7</accession>
<dbReference type="Gene3D" id="2.110.10.10">
    <property type="entry name" value="Hemopexin-like domain"/>
    <property type="match status" value="1"/>
</dbReference>
<organism evidence="1 2">
    <name type="scientific">Phaseolus coccineus</name>
    <name type="common">Scarlet runner bean</name>
    <name type="synonym">Phaseolus multiflorus</name>
    <dbReference type="NCBI Taxonomy" id="3886"/>
    <lineage>
        <taxon>Eukaryota</taxon>
        <taxon>Viridiplantae</taxon>
        <taxon>Streptophyta</taxon>
        <taxon>Embryophyta</taxon>
        <taxon>Tracheophyta</taxon>
        <taxon>Spermatophyta</taxon>
        <taxon>Magnoliopsida</taxon>
        <taxon>eudicotyledons</taxon>
        <taxon>Gunneridae</taxon>
        <taxon>Pentapetalae</taxon>
        <taxon>rosids</taxon>
        <taxon>fabids</taxon>
        <taxon>Fabales</taxon>
        <taxon>Fabaceae</taxon>
        <taxon>Papilionoideae</taxon>
        <taxon>50 kb inversion clade</taxon>
        <taxon>NPAAA clade</taxon>
        <taxon>indigoferoid/millettioid clade</taxon>
        <taxon>Phaseoleae</taxon>
        <taxon>Phaseolus</taxon>
    </lineage>
</organism>
<sequence>MFSIWLMMYDVVKHRMLVELVGFDDNFDVIPMEQWFILGCMQIDGEERKVLDFHKDARKEDVDVYFGLPRYTNSTFRSPTTNEVYFFLRDKYVRVYYTPGQVTQTNDKFLTDLGWIGYGFPSFQYNIFGSYGIFSSFDTEGNEAYISRDYVCSYIDYANDKILSGPIRIELMFSILEGTMFKDGIDSTFRSSKGKEVYLFHGNKYCCMDYDSKQLVEPICNITDGYPILKGTIFEDRIDASFVSHNENQAYLFKEENYVLMNFTPGSTDDTLVDIVKSIVDGWSCFKGILPLEDRQADYTSDEFDFEE</sequence>
<comment type="caution">
    <text evidence="1">The sequence shown here is derived from an EMBL/GenBank/DDBJ whole genome shotgun (WGS) entry which is preliminary data.</text>
</comment>